<evidence type="ECO:0000313" key="4">
    <source>
        <dbReference type="Proteomes" id="UP000218505"/>
    </source>
</evidence>
<keyword evidence="4" id="KW-1185">Reference proteome</keyword>
<dbReference type="InterPro" id="IPR011051">
    <property type="entry name" value="RmlC_Cupin_sf"/>
</dbReference>
<dbReference type="AlphaFoldDB" id="A0A290ZAE9"/>
<feature type="domain" description="Cupin type-2" evidence="2">
    <location>
        <begin position="26"/>
        <end position="87"/>
    </location>
</feature>
<feature type="compositionally biased region" description="Basic and acidic residues" evidence="1">
    <location>
        <begin position="228"/>
        <end position="239"/>
    </location>
</feature>
<dbReference type="RefSeq" id="WP_096495780.1">
    <property type="nucleotide sequence ID" value="NZ_CP023445.1"/>
</dbReference>
<protein>
    <submittedName>
        <fullName evidence="3">Cupin</fullName>
    </submittedName>
</protein>
<dbReference type="Gene3D" id="2.60.120.10">
    <property type="entry name" value="Jelly Rolls"/>
    <property type="match status" value="1"/>
</dbReference>
<evidence type="ECO:0000256" key="1">
    <source>
        <dbReference type="SAM" id="MobiDB-lite"/>
    </source>
</evidence>
<organism evidence="3 4">
    <name type="scientific">Actinosynnema pretiosum</name>
    <dbReference type="NCBI Taxonomy" id="42197"/>
    <lineage>
        <taxon>Bacteria</taxon>
        <taxon>Bacillati</taxon>
        <taxon>Actinomycetota</taxon>
        <taxon>Actinomycetes</taxon>
        <taxon>Pseudonocardiales</taxon>
        <taxon>Pseudonocardiaceae</taxon>
        <taxon>Actinosynnema</taxon>
    </lineage>
</organism>
<dbReference type="InterPro" id="IPR013096">
    <property type="entry name" value="Cupin_2"/>
</dbReference>
<dbReference type="CDD" id="cd02208">
    <property type="entry name" value="cupin_RmlC-like"/>
    <property type="match status" value="1"/>
</dbReference>
<dbReference type="EMBL" id="CP023445">
    <property type="protein sequence ID" value="ATE55952.1"/>
    <property type="molecule type" value="Genomic_DNA"/>
</dbReference>
<accession>A0A290ZAE9</accession>
<dbReference type="KEGG" id="apre:CNX65_23940"/>
<dbReference type="InterPro" id="IPR014710">
    <property type="entry name" value="RmlC-like_jellyroll"/>
</dbReference>
<dbReference type="Pfam" id="PF07883">
    <property type="entry name" value="Cupin_2"/>
    <property type="match status" value="1"/>
</dbReference>
<reference evidence="3" key="1">
    <citation type="submission" date="2017-09" db="EMBL/GenBank/DDBJ databases">
        <title>Complete Genome Sequence of ansamitocin-producing Bacterium Actinosynnema pretiosum X47.</title>
        <authorList>
            <person name="Cao G."/>
            <person name="Zong G."/>
            <person name="Zhong C."/>
            <person name="Fu J."/>
        </authorList>
    </citation>
    <scope>NUCLEOTIDE SEQUENCE [LARGE SCALE GENOMIC DNA]</scope>
    <source>
        <strain evidence="3">X47</strain>
    </source>
</reference>
<name>A0A290ZAE9_9PSEU</name>
<feature type="region of interest" description="Disordered" evidence="1">
    <location>
        <begin position="210"/>
        <end position="239"/>
    </location>
</feature>
<proteinExistence type="predicted"/>
<dbReference type="Proteomes" id="UP000218505">
    <property type="component" value="Chromosome"/>
</dbReference>
<evidence type="ECO:0000313" key="3">
    <source>
        <dbReference type="EMBL" id="ATE55952.1"/>
    </source>
</evidence>
<evidence type="ECO:0000259" key="2">
    <source>
        <dbReference type="Pfam" id="PF07883"/>
    </source>
</evidence>
<gene>
    <name evidence="3" type="ORF">CNX65_23940</name>
</gene>
<dbReference type="SUPFAM" id="SSF51182">
    <property type="entry name" value="RmlC-like cupins"/>
    <property type="match status" value="1"/>
</dbReference>
<sequence>MSFPGGTSLSYLDVYSDAAPDGLVGGSPHVHLVPSECYTVVAGAGELHTAGPGGAEVTPLRAGVVVWFEPGVVHRAVNLGGLRVVVVMSDAGLPEAGDAVMTFPPHVLADPERYRAAVVLPQHGRAEAAARRRDLAVAGFLPIRDAVRDGDPGPLRAFHAAAAALVEDRAAGWVDVVRDGPLRQAERSLGRARDLAAGTASHLERATVRRASGPREPRFGMCGLLRPIDTRPEPREEQP</sequence>